<dbReference type="Pfam" id="PF12680">
    <property type="entry name" value="SnoaL_2"/>
    <property type="match status" value="1"/>
</dbReference>
<dbReference type="InterPro" id="IPR037401">
    <property type="entry name" value="SnoaL-like"/>
</dbReference>
<dbReference type="InterPro" id="IPR032710">
    <property type="entry name" value="NTF2-like_dom_sf"/>
</dbReference>
<keyword evidence="3" id="KW-1185">Reference proteome</keyword>
<dbReference type="AlphaFoldDB" id="A0A2V3UJ34"/>
<protein>
    <recommendedName>
        <fullName evidence="1">SnoaL-like domain-containing protein</fullName>
    </recommendedName>
</protein>
<dbReference type="PANTHER" id="PTHR41252:SF1">
    <property type="entry name" value="BLR2505 PROTEIN"/>
    <property type="match status" value="1"/>
</dbReference>
<dbReference type="EMBL" id="QJJK01000001">
    <property type="protein sequence ID" value="PXW65159.1"/>
    <property type="molecule type" value="Genomic_DNA"/>
</dbReference>
<accession>A0A2V3UJ34</accession>
<evidence type="ECO:0000313" key="3">
    <source>
        <dbReference type="Proteomes" id="UP000248021"/>
    </source>
</evidence>
<dbReference type="Gene3D" id="3.10.450.50">
    <property type="match status" value="1"/>
</dbReference>
<dbReference type="Proteomes" id="UP000248021">
    <property type="component" value="Unassembled WGS sequence"/>
</dbReference>
<feature type="domain" description="SnoaL-like" evidence="1">
    <location>
        <begin position="10"/>
        <end position="115"/>
    </location>
</feature>
<sequence length="132" mass="14647">MNMAYRAFCEAFFAALDKGDFETLGAMMDPDFVCHEAEGLPYGGAWRGIAGWKALCKQIVGAWAGVKAVPIEFLGETADTIVLRLQLTGRSRRTGTAFDTTVMELWRFRDGKLREIVPYYWDTAALVAADTP</sequence>
<comment type="caution">
    <text evidence="2">The sequence shown here is derived from an EMBL/GenBank/DDBJ whole genome shotgun (WGS) entry which is preliminary data.</text>
</comment>
<proteinExistence type="predicted"/>
<evidence type="ECO:0000313" key="2">
    <source>
        <dbReference type="EMBL" id="PXW65159.1"/>
    </source>
</evidence>
<gene>
    <name evidence="2" type="ORF">C7450_101922</name>
</gene>
<dbReference type="SUPFAM" id="SSF54427">
    <property type="entry name" value="NTF2-like"/>
    <property type="match status" value="1"/>
</dbReference>
<dbReference type="PANTHER" id="PTHR41252">
    <property type="entry name" value="BLR2505 PROTEIN"/>
    <property type="match status" value="1"/>
</dbReference>
<evidence type="ECO:0000259" key="1">
    <source>
        <dbReference type="Pfam" id="PF12680"/>
    </source>
</evidence>
<name>A0A2V3UJ34_9HYPH</name>
<reference evidence="2 3" key="1">
    <citation type="submission" date="2018-05" db="EMBL/GenBank/DDBJ databases">
        <title>Genomic Encyclopedia of Type Strains, Phase IV (KMG-IV): sequencing the most valuable type-strain genomes for metagenomic binning, comparative biology and taxonomic classification.</title>
        <authorList>
            <person name="Goeker M."/>
        </authorList>
    </citation>
    <scope>NUCLEOTIDE SEQUENCE [LARGE SCALE GENOMIC DNA]</scope>
    <source>
        <strain evidence="2 3">DSM 6462</strain>
    </source>
</reference>
<organism evidence="2 3">
    <name type="scientific">Chelatococcus asaccharovorans</name>
    <dbReference type="NCBI Taxonomy" id="28210"/>
    <lineage>
        <taxon>Bacteria</taxon>
        <taxon>Pseudomonadati</taxon>
        <taxon>Pseudomonadota</taxon>
        <taxon>Alphaproteobacteria</taxon>
        <taxon>Hyphomicrobiales</taxon>
        <taxon>Chelatococcaceae</taxon>
        <taxon>Chelatococcus</taxon>
    </lineage>
</organism>